<evidence type="ECO:0000313" key="2">
    <source>
        <dbReference type="EMBL" id="RNA08377.1"/>
    </source>
</evidence>
<name>A0A3M7QA84_BRAPC</name>
<dbReference type="OrthoDB" id="10146378at2759"/>
<sequence length="525" mass="61346">MDKNVINFIKKKSLENFGCVSSVELAFKIEKELGVKISSSNIRRHRFKLGLRYRRLRKSPNLTDSHKLERLVWCLKNKNTDFSRYIFVDETTIRVFDRPLYHVRYPTKYPKSLPCSSKFEAKLNIWGGISVQGATEFAIFSQNMDSELYREILADLLHPFGALRYDFYFKLHLNFYFKDNDPTHTSTQSLIMSYSTLYKKKGSKRKEVILSDSESDSNENSKRKRPVKASVPAKKGMQNQALNSFSSTDDEDPELFNLVKYVDSVDRFDIIQNKVIYFDELINRENRKTGRVKHLGKFYDIIIIKTESKDYIEKKAERYAHCLSITTCDEVETERQIHVSKNLHSKDNEIPKSNASRRIVSIDLNESLRSESPQPDTTQSSVNTLQLFEDFIKQTKEREVTQQEYLEEIEKKIENITQLRENKSFVYNGVDLLSDVDGYPIHIWAAKCLDVLFTSEETKNCVLIKSTHSTRDFCCPIRVQLLKDALKYKYNLPGEKQDKIWRKIVDAFNTKGRVIKHNMSRSLNS</sequence>
<evidence type="ECO:0000313" key="3">
    <source>
        <dbReference type="Proteomes" id="UP000276133"/>
    </source>
</evidence>
<reference evidence="2 3" key="1">
    <citation type="journal article" date="2018" name="Sci. Rep.">
        <title>Genomic signatures of local adaptation to the degree of environmental predictability in rotifers.</title>
        <authorList>
            <person name="Franch-Gras L."/>
            <person name="Hahn C."/>
            <person name="Garcia-Roger E.M."/>
            <person name="Carmona M.J."/>
            <person name="Serra M."/>
            <person name="Gomez A."/>
        </authorList>
    </citation>
    <scope>NUCLEOTIDE SEQUENCE [LARGE SCALE GENOMIC DNA]</scope>
    <source>
        <strain evidence="2">HYR1</strain>
    </source>
</reference>
<accession>A0A3M7QA84</accession>
<protein>
    <submittedName>
        <fullName evidence="2">Transposable element Tcb1 transposase</fullName>
    </submittedName>
</protein>
<proteinExistence type="predicted"/>
<feature type="region of interest" description="Disordered" evidence="1">
    <location>
        <begin position="208"/>
        <end position="234"/>
    </location>
</feature>
<organism evidence="2 3">
    <name type="scientific">Brachionus plicatilis</name>
    <name type="common">Marine rotifer</name>
    <name type="synonym">Brachionus muelleri</name>
    <dbReference type="NCBI Taxonomy" id="10195"/>
    <lineage>
        <taxon>Eukaryota</taxon>
        <taxon>Metazoa</taxon>
        <taxon>Spiralia</taxon>
        <taxon>Gnathifera</taxon>
        <taxon>Rotifera</taxon>
        <taxon>Eurotatoria</taxon>
        <taxon>Monogononta</taxon>
        <taxon>Pseudotrocha</taxon>
        <taxon>Ploima</taxon>
        <taxon>Brachionidae</taxon>
        <taxon>Brachionus</taxon>
    </lineage>
</organism>
<evidence type="ECO:0000256" key="1">
    <source>
        <dbReference type="SAM" id="MobiDB-lite"/>
    </source>
</evidence>
<dbReference type="AlphaFoldDB" id="A0A3M7QA84"/>
<dbReference type="EMBL" id="REGN01006766">
    <property type="protein sequence ID" value="RNA08377.1"/>
    <property type="molecule type" value="Genomic_DNA"/>
</dbReference>
<dbReference type="Gene3D" id="3.30.420.10">
    <property type="entry name" value="Ribonuclease H-like superfamily/Ribonuclease H"/>
    <property type="match status" value="1"/>
</dbReference>
<comment type="caution">
    <text evidence="2">The sequence shown here is derived from an EMBL/GenBank/DDBJ whole genome shotgun (WGS) entry which is preliminary data.</text>
</comment>
<dbReference type="InterPro" id="IPR036397">
    <property type="entry name" value="RNaseH_sf"/>
</dbReference>
<gene>
    <name evidence="2" type="ORF">BpHYR1_030342</name>
</gene>
<dbReference type="Proteomes" id="UP000276133">
    <property type="component" value="Unassembled WGS sequence"/>
</dbReference>
<dbReference type="GO" id="GO:0003676">
    <property type="term" value="F:nucleic acid binding"/>
    <property type="evidence" value="ECO:0007669"/>
    <property type="project" value="InterPro"/>
</dbReference>
<keyword evidence="3" id="KW-1185">Reference proteome</keyword>